<evidence type="ECO:0000313" key="3">
    <source>
        <dbReference type="EMBL" id="KAK7115513.1"/>
    </source>
</evidence>
<comment type="similarity">
    <text evidence="1">Belongs to the FAM154 family.</text>
</comment>
<feature type="region of interest" description="Disordered" evidence="2">
    <location>
        <begin position="177"/>
        <end position="201"/>
    </location>
</feature>
<evidence type="ECO:0000313" key="4">
    <source>
        <dbReference type="Proteomes" id="UP001374579"/>
    </source>
</evidence>
<dbReference type="Pfam" id="PF05217">
    <property type="entry name" value="SAXO1-2"/>
    <property type="match status" value="1"/>
</dbReference>
<accession>A0AAN9C265</accession>
<dbReference type="AlphaFoldDB" id="A0AAN9C265"/>
<organism evidence="3 4">
    <name type="scientific">Littorina saxatilis</name>
    <dbReference type="NCBI Taxonomy" id="31220"/>
    <lineage>
        <taxon>Eukaryota</taxon>
        <taxon>Metazoa</taxon>
        <taxon>Spiralia</taxon>
        <taxon>Lophotrochozoa</taxon>
        <taxon>Mollusca</taxon>
        <taxon>Gastropoda</taxon>
        <taxon>Caenogastropoda</taxon>
        <taxon>Littorinimorpha</taxon>
        <taxon>Littorinoidea</taxon>
        <taxon>Littorinidae</taxon>
        <taxon>Littorina</taxon>
    </lineage>
</organism>
<dbReference type="GO" id="GO:0008017">
    <property type="term" value="F:microtubule binding"/>
    <property type="evidence" value="ECO:0007669"/>
    <property type="project" value="InterPro"/>
</dbReference>
<sequence>MVAKKCICEICVCGRHRCPHRPHVSFGGNDKPCMLTEYATTYHQHPIHPRQSCKPTMRAVDSDAPIEDKTTNRVDYVRHPVERPYHHAPDAYKKPAGEHDLMTSYTKDYPEKRVDPAKAIRHDGQRQVQSKFEGEPTYTSDYRNWDMGKPTRFGPQSAWEPPKDKFEGQSTFTRDYRRYNEPPRQPLRPHDGAVMSDTPFDGTTGYREEYIRHPLGARFVKERETYKPTGVPMDGLTTFTRDFRGQPGELTKSFKPNGQAAISDAPFEDGTTFKNDYRKWPAERPYHHMPDQYRKPEGDMDMNTTNRITYKQHPLQRHAAIKPSCGRVMDAGQFEGITNYTSDFKPWEINRVHPTMRPEYQPNDAPFQGISTQKAHFIQHPVNLTHSFKPANAAMASGPFDDGTMYRMEYVPKATEPCPAAVLETARSKFTYVEQDTRGHKLYKPVFTSVTHLNGQINRGVSPQQLPQLAVA</sequence>
<name>A0AAN9C265_9CAEN</name>
<evidence type="ECO:0008006" key="5">
    <source>
        <dbReference type="Google" id="ProtNLM"/>
    </source>
</evidence>
<dbReference type="GO" id="GO:0036064">
    <property type="term" value="C:ciliary basal body"/>
    <property type="evidence" value="ECO:0007669"/>
    <property type="project" value="TreeGrafter"/>
</dbReference>
<dbReference type="GO" id="GO:0005879">
    <property type="term" value="C:axonemal microtubule"/>
    <property type="evidence" value="ECO:0007669"/>
    <property type="project" value="TreeGrafter"/>
</dbReference>
<dbReference type="GO" id="GO:0005814">
    <property type="term" value="C:centriole"/>
    <property type="evidence" value="ECO:0007669"/>
    <property type="project" value="TreeGrafter"/>
</dbReference>
<dbReference type="PANTHER" id="PTHR31516">
    <property type="entry name" value="STABILIZER OF AXONEMAL MICROTUBULES 2"/>
    <property type="match status" value="1"/>
</dbReference>
<evidence type="ECO:0000256" key="1">
    <source>
        <dbReference type="ARBA" id="ARBA00008738"/>
    </source>
</evidence>
<feature type="region of interest" description="Disordered" evidence="2">
    <location>
        <begin position="121"/>
        <end position="147"/>
    </location>
</feature>
<dbReference type="PANTHER" id="PTHR31516:SF17">
    <property type="entry name" value="STABILIZER OF AXONEMAL MICROTUBULES 2"/>
    <property type="match status" value="1"/>
</dbReference>
<protein>
    <recommendedName>
        <fullName evidence="5">Stabilizer of axonemal microtubules 2</fullName>
    </recommendedName>
</protein>
<dbReference type="Proteomes" id="UP001374579">
    <property type="component" value="Unassembled WGS sequence"/>
</dbReference>
<reference evidence="3 4" key="1">
    <citation type="submission" date="2024-02" db="EMBL/GenBank/DDBJ databases">
        <title>Chromosome-scale genome assembly of the rough periwinkle Littorina saxatilis.</title>
        <authorList>
            <person name="De Jode A."/>
            <person name="Faria R."/>
            <person name="Formenti G."/>
            <person name="Sims Y."/>
            <person name="Smith T.P."/>
            <person name="Tracey A."/>
            <person name="Wood J.M.D."/>
            <person name="Zagrodzka Z.B."/>
            <person name="Johannesson K."/>
            <person name="Butlin R.K."/>
            <person name="Leder E.H."/>
        </authorList>
    </citation>
    <scope>NUCLEOTIDE SEQUENCE [LARGE SCALE GENOMIC DNA]</scope>
    <source>
        <strain evidence="3">Snail1</strain>
        <tissue evidence="3">Muscle</tissue>
    </source>
</reference>
<gene>
    <name evidence="3" type="ORF">V1264_001364</name>
</gene>
<dbReference type="GO" id="GO:0036126">
    <property type="term" value="C:sperm flagellum"/>
    <property type="evidence" value="ECO:0007669"/>
    <property type="project" value="TreeGrafter"/>
</dbReference>
<dbReference type="EMBL" id="JBAMIC010000001">
    <property type="protein sequence ID" value="KAK7115513.1"/>
    <property type="molecule type" value="Genomic_DNA"/>
</dbReference>
<keyword evidence="4" id="KW-1185">Reference proteome</keyword>
<dbReference type="InterPro" id="IPR033336">
    <property type="entry name" value="SAXO1/2"/>
</dbReference>
<evidence type="ECO:0000256" key="2">
    <source>
        <dbReference type="SAM" id="MobiDB-lite"/>
    </source>
</evidence>
<proteinExistence type="inferred from homology"/>
<comment type="caution">
    <text evidence="3">The sequence shown here is derived from an EMBL/GenBank/DDBJ whole genome shotgun (WGS) entry which is preliminary data.</text>
</comment>